<organism evidence="1 2">
    <name type="scientific">Methylocella silvestris</name>
    <dbReference type="NCBI Taxonomy" id="199596"/>
    <lineage>
        <taxon>Bacteria</taxon>
        <taxon>Pseudomonadati</taxon>
        <taxon>Pseudomonadota</taxon>
        <taxon>Alphaproteobacteria</taxon>
        <taxon>Hyphomicrobiales</taxon>
        <taxon>Beijerinckiaceae</taxon>
        <taxon>Methylocella</taxon>
    </lineage>
</organism>
<name>A0A2J7TBQ9_METSI</name>
<sequence length="62" mass="7228">MSLENHLTALEQRHDALDREIEKSLMHPAIDELKLAELKRRKLQLKDEIAKLRGEPAFSTIH</sequence>
<dbReference type="Gene3D" id="6.10.280.50">
    <property type="match status" value="1"/>
</dbReference>
<dbReference type="Proteomes" id="UP000236286">
    <property type="component" value="Unassembled WGS sequence"/>
</dbReference>
<dbReference type="InterPro" id="IPR038444">
    <property type="entry name" value="DUF465_sf"/>
</dbReference>
<evidence type="ECO:0000313" key="1">
    <source>
        <dbReference type="EMBL" id="PNG24199.1"/>
    </source>
</evidence>
<protein>
    <submittedName>
        <fullName evidence="1">DUF465 domain-containing protein</fullName>
    </submittedName>
</protein>
<evidence type="ECO:0000313" key="2">
    <source>
        <dbReference type="Proteomes" id="UP000236286"/>
    </source>
</evidence>
<dbReference type="InterPro" id="IPR007420">
    <property type="entry name" value="DUF465"/>
</dbReference>
<comment type="caution">
    <text evidence="1">The sequence shown here is derived from an EMBL/GenBank/DDBJ whole genome shotgun (WGS) entry which is preliminary data.</text>
</comment>
<proteinExistence type="predicted"/>
<dbReference type="AlphaFoldDB" id="A0A2J7TBQ9"/>
<accession>A0A2J7TBQ9</accession>
<reference evidence="1 2" key="1">
    <citation type="submission" date="2017-10" db="EMBL/GenBank/DDBJ databases">
        <title>Genome announcement of Methylocella silvestris TVC from permafrost.</title>
        <authorList>
            <person name="Wang J."/>
            <person name="Geng K."/>
            <person name="Ul-Haque F."/>
            <person name="Crombie A.T."/>
            <person name="Street L.E."/>
            <person name="Wookey P.A."/>
            <person name="Murrell J.C."/>
            <person name="Pratscher J."/>
        </authorList>
    </citation>
    <scope>NUCLEOTIDE SEQUENCE [LARGE SCALE GENOMIC DNA]</scope>
    <source>
        <strain evidence="1 2">TVC</strain>
    </source>
</reference>
<dbReference type="Pfam" id="PF04325">
    <property type="entry name" value="DUF465"/>
    <property type="match status" value="1"/>
</dbReference>
<gene>
    <name evidence="1" type="ORF">CR492_20015</name>
</gene>
<dbReference type="OrthoDB" id="7362854at2"/>
<dbReference type="EMBL" id="PDZR01000048">
    <property type="protein sequence ID" value="PNG24199.1"/>
    <property type="molecule type" value="Genomic_DNA"/>
</dbReference>